<evidence type="ECO:0000313" key="2">
    <source>
        <dbReference type="EMBL" id="OPX47186.1"/>
    </source>
</evidence>
<dbReference type="Gene3D" id="1.10.8.10">
    <property type="entry name" value="DNA helicase RuvA subunit, C-terminal domain"/>
    <property type="match status" value="1"/>
</dbReference>
<keyword evidence="1" id="KW-1133">Transmembrane helix</keyword>
<dbReference type="SUPFAM" id="SSF46934">
    <property type="entry name" value="UBA-like"/>
    <property type="match status" value="1"/>
</dbReference>
<protein>
    <recommendedName>
        <fullName evidence="4">UBA/TS-N domain protein</fullName>
    </recommendedName>
</protein>
<dbReference type="EMBL" id="LTAY01000055">
    <property type="protein sequence ID" value="OPX47186.1"/>
    <property type="molecule type" value="Genomic_DNA"/>
</dbReference>
<evidence type="ECO:0000313" key="3">
    <source>
        <dbReference type="Proteomes" id="UP000191448"/>
    </source>
</evidence>
<gene>
    <name evidence="2" type="ORF">CLTHE_21310</name>
</gene>
<keyword evidence="1" id="KW-0812">Transmembrane</keyword>
<feature type="transmembrane region" description="Helical" evidence="1">
    <location>
        <begin position="113"/>
        <end position="139"/>
    </location>
</feature>
<comment type="caution">
    <text evidence="2">The sequence shown here is derived from an EMBL/GenBank/DDBJ whole genome shotgun (WGS) entry which is preliminary data.</text>
</comment>
<sequence length="183" mass="21672">MENIKLIDKLKDKANVSYETARSALENNNWDILDAMLHLEEKGFVNKPPISVFYTNENINREESNDFYEEEKENYSKGRNDFVGIFEAVCKFIDTCNNIFFEIKRDNRILLKIPITVLVVLLFFIFWIIIPLVVVGFFFDFEFSISSKSISKNKLNKINKIFYEITKNVKLIKEKFKKELKND</sequence>
<dbReference type="InterPro" id="IPR009060">
    <property type="entry name" value="UBA-like_sf"/>
</dbReference>
<evidence type="ECO:0000256" key="1">
    <source>
        <dbReference type="SAM" id="Phobius"/>
    </source>
</evidence>
<evidence type="ECO:0008006" key="4">
    <source>
        <dbReference type="Google" id="ProtNLM"/>
    </source>
</evidence>
<dbReference type="RefSeq" id="WP_080023376.1">
    <property type="nucleotide sequence ID" value="NZ_LTAY01000055.1"/>
</dbReference>
<keyword evidence="1" id="KW-0472">Membrane</keyword>
<organism evidence="2 3">
    <name type="scientific">Clostridium thermobutyricum DSM 4928</name>
    <dbReference type="NCBI Taxonomy" id="1121339"/>
    <lineage>
        <taxon>Bacteria</taxon>
        <taxon>Bacillati</taxon>
        <taxon>Bacillota</taxon>
        <taxon>Clostridia</taxon>
        <taxon>Eubacteriales</taxon>
        <taxon>Clostridiaceae</taxon>
        <taxon>Clostridium</taxon>
    </lineage>
</organism>
<reference evidence="2 3" key="1">
    <citation type="submission" date="2016-02" db="EMBL/GenBank/DDBJ databases">
        <title>Genome sequence of Clostridium thermobutyricum DSM 4928.</title>
        <authorList>
            <person name="Poehlein A."/>
            <person name="Daniel R."/>
        </authorList>
    </citation>
    <scope>NUCLEOTIDE SEQUENCE [LARGE SCALE GENOMIC DNA]</scope>
    <source>
        <strain evidence="2 3">DSM 4928</strain>
    </source>
</reference>
<dbReference type="OrthoDB" id="3183239at2"/>
<accession>A0A1V4SUN7</accession>
<name>A0A1V4SUN7_9CLOT</name>
<proteinExistence type="predicted"/>
<dbReference type="Proteomes" id="UP000191448">
    <property type="component" value="Unassembled WGS sequence"/>
</dbReference>
<dbReference type="AlphaFoldDB" id="A0A1V4SUN7"/>